<dbReference type="eggNOG" id="arCOG14021">
    <property type="taxonomic scope" value="Archaea"/>
</dbReference>
<proteinExistence type="predicted"/>
<protein>
    <submittedName>
        <fullName evidence="1">Uncharacterized protein</fullName>
    </submittedName>
</protein>
<dbReference type="KEGG" id="mel:Metbo_2481"/>
<reference evidence="1 2" key="2">
    <citation type="journal article" date="2014" name="Int. J. Syst. Evol. Microbiol.">
        <title>Methanobacterium paludis sp. nov. and a novel strain of Methanobacterium lacus isolated from northern peatlands.</title>
        <authorList>
            <person name="Cadillo-Quiroz H."/>
            <person name="Brauer S.L."/>
            <person name="Goodson N."/>
            <person name="Yavitt J.B."/>
            <person name="Zinder S.H."/>
        </authorList>
    </citation>
    <scope>NUCLEOTIDE SEQUENCE [LARGE SCALE GENOMIC DNA]</scope>
    <source>
        <strain evidence="1 2">AL-21</strain>
    </source>
</reference>
<accession>F0T760</accession>
<dbReference type="Proteomes" id="UP000007490">
    <property type="component" value="Chromosome"/>
</dbReference>
<dbReference type="OrthoDB" id="66884at2157"/>
<dbReference type="EMBL" id="CP002551">
    <property type="protein sequence ID" value="ADZ10694.1"/>
    <property type="molecule type" value="Genomic_DNA"/>
</dbReference>
<gene>
    <name evidence="1" type="ordered locus">Metbo_2481</name>
</gene>
<reference evidence="2" key="1">
    <citation type="submission" date="2011-02" db="EMBL/GenBank/DDBJ databases">
        <title>Complete sequence of Methanobacterium sp. AL-21.</title>
        <authorList>
            <consortium name="US DOE Joint Genome Institute"/>
            <person name="Lucas S."/>
            <person name="Copeland A."/>
            <person name="Lapidus A."/>
            <person name="Cheng J.-F."/>
            <person name="Goodwin L."/>
            <person name="Pitluck S."/>
            <person name="Chertkov O."/>
            <person name="Detter J.C."/>
            <person name="Han C."/>
            <person name="Tapia R."/>
            <person name="Land M."/>
            <person name="Hauser L."/>
            <person name="Kyrpides N."/>
            <person name="Ivanova N."/>
            <person name="Mikhailova N."/>
            <person name="Pagani I."/>
            <person name="Cadillo-Quiroz H."/>
            <person name="Imachi H."/>
            <person name="Zinder S."/>
            <person name="Liu W."/>
            <person name="Woyke T."/>
        </authorList>
    </citation>
    <scope>NUCLEOTIDE SEQUENCE [LARGE SCALE GENOMIC DNA]</scope>
    <source>
        <strain evidence="2">AL-21</strain>
    </source>
</reference>
<dbReference type="STRING" id="877455.Metbo_2481"/>
<dbReference type="HOGENOM" id="CLU_1891447_0_0_2"/>
<dbReference type="RefSeq" id="WP_013646045.1">
    <property type="nucleotide sequence ID" value="NC_015216.1"/>
</dbReference>
<dbReference type="AlphaFoldDB" id="F0T760"/>
<keyword evidence="2" id="KW-1185">Reference proteome</keyword>
<evidence type="ECO:0000313" key="1">
    <source>
        <dbReference type="EMBL" id="ADZ10694.1"/>
    </source>
</evidence>
<organism evidence="1 2">
    <name type="scientific">Methanobacterium lacus (strain AL-21)</name>
    <dbReference type="NCBI Taxonomy" id="877455"/>
    <lineage>
        <taxon>Archaea</taxon>
        <taxon>Methanobacteriati</taxon>
        <taxon>Methanobacteriota</taxon>
        <taxon>Methanomada group</taxon>
        <taxon>Methanobacteria</taxon>
        <taxon>Methanobacteriales</taxon>
        <taxon>Methanobacteriaceae</taxon>
        <taxon>Methanobacterium</taxon>
    </lineage>
</organism>
<dbReference type="GeneID" id="10278955"/>
<evidence type="ECO:0000313" key="2">
    <source>
        <dbReference type="Proteomes" id="UP000007490"/>
    </source>
</evidence>
<sequence length="134" mass="15171">MKIRGDFVTNSSSTSFILTAKEDIFDVNIEHFTKTGKIGVVQLLNFLKNEMKNEGKQAKIGDNEFYFTQKKFLIGKSIKLNENIDPDEIASTDFSKLSDEELWNLINWIVVKGKGKDLYGIGATQIIDPKCECD</sequence>
<name>F0T760_METLA</name>